<keyword evidence="2" id="KW-1185">Reference proteome</keyword>
<dbReference type="EMBL" id="AEUW02000001">
    <property type="protein sequence ID" value="EHJ51931.1"/>
    <property type="molecule type" value="Genomic_DNA"/>
</dbReference>
<gene>
    <name evidence="1" type="ORF">STRMA_1211</name>
</gene>
<sequence length="44" mass="5323">MLVIQLEVKSNFEKAFSPYSFLFIYFYHDRSLSDLFAALYLTFF</sequence>
<protein>
    <submittedName>
        <fullName evidence="1">Uncharacterized protein</fullName>
    </submittedName>
</protein>
<comment type="caution">
    <text evidence="1">The sequence shown here is derived from an EMBL/GenBank/DDBJ whole genome shotgun (WGS) entry which is preliminary data.</text>
</comment>
<reference evidence="1 2" key="1">
    <citation type="journal article" date="2014" name="Int. J. Syst. Evol. Microbiol.">
        <title>Phylogenomics and the dynamic genome evolution of the genus Streptococcus.</title>
        <authorList>
            <consortium name="The Broad Institute Genome Sequencing Platform"/>
            <person name="Richards V.P."/>
            <person name="Palmer S.R."/>
            <person name="Pavinski Bitar P.D."/>
            <person name="Qin X."/>
            <person name="Weinstock G.M."/>
            <person name="Highlander S.K."/>
            <person name="Town C.D."/>
            <person name="Burne R.A."/>
            <person name="Stanhope M.J."/>
        </authorList>
    </citation>
    <scope>NUCLEOTIDE SEQUENCE [LARGE SCALE GENOMIC DNA]</scope>
    <source>
        <strain evidence="1 2">NCTC 11558</strain>
    </source>
</reference>
<accession>G5JWS4</accession>
<evidence type="ECO:0000313" key="2">
    <source>
        <dbReference type="Proteomes" id="UP000003573"/>
    </source>
</evidence>
<dbReference type="AlphaFoldDB" id="G5JWS4"/>
<dbReference type="Proteomes" id="UP000003573">
    <property type="component" value="Unassembled WGS sequence"/>
</dbReference>
<proteinExistence type="predicted"/>
<name>G5JWS4_9STRE</name>
<organism evidence="1 2">
    <name type="scientific">Streptococcus macacae NCTC 11558</name>
    <dbReference type="NCBI Taxonomy" id="764298"/>
    <lineage>
        <taxon>Bacteria</taxon>
        <taxon>Bacillati</taxon>
        <taxon>Bacillota</taxon>
        <taxon>Bacilli</taxon>
        <taxon>Lactobacillales</taxon>
        <taxon>Streptococcaceae</taxon>
        <taxon>Streptococcus</taxon>
    </lineage>
</organism>
<evidence type="ECO:0000313" key="1">
    <source>
        <dbReference type="EMBL" id="EHJ51931.1"/>
    </source>
</evidence>